<reference evidence="2" key="1">
    <citation type="submission" date="2015-12" db="EMBL/GenBank/DDBJ databases">
        <title>De novo transcriptome assembly of four potential Pierce s Disease insect vectors from Arizona vineyards.</title>
        <authorList>
            <person name="Tassone E.E."/>
        </authorList>
    </citation>
    <scope>NUCLEOTIDE SEQUENCE</scope>
</reference>
<gene>
    <name evidence="2" type="ORF">g.1824</name>
</gene>
<proteinExistence type="predicted"/>
<dbReference type="AlphaFoldDB" id="A0A1B6BWA2"/>
<sequence>VHSYFTLVERDLSSIHIIWLAFQIIFLTAAAISGFMSSLFLGFLNKVMDDNCILFSKVVFKTVFPETKEHVSMFLEIDKISSSWGKRKCDFIQYEPLVASIVACFFITLSIICGRGGAGSHTG</sequence>
<evidence type="ECO:0000313" key="2">
    <source>
        <dbReference type="EMBL" id="JAS05577.1"/>
    </source>
</evidence>
<name>A0A1B6BWA2_9HEMI</name>
<protein>
    <submittedName>
        <fullName evidence="2">Uncharacterized protein</fullName>
    </submittedName>
</protein>
<keyword evidence="1" id="KW-0472">Membrane</keyword>
<keyword evidence="1" id="KW-0812">Transmembrane</keyword>
<dbReference type="EMBL" id="GEDC01031721">
    <property type="protein sequence ID" value="JAS05577.1"/>
    <property type="molecule type" value="Transcribed_RNA"/>
</dbReference>
<feature type="non-terminal residue" evidence="2">
    <location>
        <position position="1"/>
    </location>
</feature>
<feature type="transmembrane region" description="Helical" evidence="1">
    <location>
        <begin position="17"/>
        <end position="44"/>
    </location>
</feature>
<evidence type="ECO:0000256" key="1">
    <source>
        <dbReference type="SAM" id="Phobius"/>
    </source>
</evidence>
<organism evidence="2">
    <name type="scientific">Clastoptera arizonana</name>
    <name type="common">Arizona spittle bug</name>
    <dbReference type="NCBI Taxonomy" id="38151"/>
    <lineage>
        <taxon>Eukaryota</taxon>
        <taxon>Metazoa</taxon>
        <taxon>Ecdysozoa</taxon>
        <taxon>Arthropoda</taxon>
        <taxon>Hexapoda</taxon>
        <taxon>Insecta</taxon>
        <taxon>Pterygota</taxon>
        <taxon>Neoptera</taxon>
        <taxon>Paraneoptera</taxon>
        <taxon>Hemiptera</taxon>
        <taxon>Auchenorrhyncha</taxon>
        <taxon>Cercopoidea</taxon>
        <taxon>Clastopteridae</taxon>
        <taxon>Clastoptera</taxon>
    </lineage>
</organism>
<keyword evidence="1" id="KW-1133">Transmembrane helix</keyword>
<accession>A0A1B6BWA2</accession>
<feature type="transmembrane region" description="Helical" evidence="1">
    <location>
        <begin position="97"/>
        <end position="118"/>
    </location>
</feature>